<dbReference type="Pfam" id="PF01984">
    <property type="entry name" value="dsDNA_bind"/>
    <property type="match status" value="1"/>
</dbReference>
<dbReference type="PANTHER" id="PTHR10840:SF0">
    <property type="entry name" value="PROGRAMMED CELL DEATH PROTEIN 5"/>
    <property type="match status" value="1"/>
</dbReference>
<gene>
    <name evidence="3" type="ORF">Glove_84g160</name>
</gene>
<dbReference type="EMBL" id="PQFF01000080">
    <property type="protein sequence ID" value="RHZ84275.1"/>
    <property type="molecule type" value="Genomic_DNA"/>
</dbReference>
<evidence type="ECO:0000256" key="1">
    <source>
        <dbReference type="ARBA" id="ARBA00010490"/>
    </source>
</evidence>
<accession>A0A397J7D2</accession>
<organism evidence="3 4">
    <name type="scientific">Diversispora epigaea</name>
    <dbReference type="NCBI Taxonomy" id="1348612"/>
    <lineage>
        <taxon>Eukaryota</taxon>
        <taxon>Fungi</taxon>
        <taxon>Fungi incertae sedis</taxon>
        <taxon>Mucoromycota</taxon>
        <taxon>Glomeromycotina</taxon>
        <taxon>Glomeromycetes</taxon>
        <taxon>Diversisporales</taxon>
        <taxon>Diversisporaceae</taxon>
        <taxon>Diversispora</taxon>
    </lineage>
</organism>
<dbReference type="OrthoDB" id="10252486at2759"/>
<evidence type="ECO:0000256" key="2">
    <source>
        <dbReference type="SAM" id="MobiDB-lite"/>
    </source>
</evidence>
<dbReference type="GO" id="GO:0005829">
    <property type="term" value="C:cytosol"/>
    <property type="evidence" value="ECO:0007669"/>
    <property type="project" value="TreeGrafter"/>
</dbReference>
<evidence type="ECO:0000313" key="4">
    <source>
        <dbReference type="Proteomes" id="UP000266861"/>
    </source>
</evidence>
<dbReference type="Proteomes" id="UP000266861">
    <property type="component" value="Unassembled WGS sequence"/>
</dbReference>
<comment type="caution">
    <text evidence="3">The sequence shown here is derived from an EMBL/GenBank/DDBJ whole genome shotgun (WGS) entry which is preliminary data.</text>
</comment>
<evidence type="ECO:0008006" key="5">
    <source>
        <dbReference type="Google" id="ProtNLM"/>
    </source>
</evidence>
<feature type="region of interest" description="Disordered" evidence="2">
    <location>
        <begin position="1"/>
        <end position="41"/>
    </location>
</feature>
<keyword evidence="4" id="KW-1185">Reference proteome</keyword>
<dbReference type="Gene3D" id="1.10.8.140">
    <property type="entry name" value="PDCD5-like"/>
    <property type="match status" value="1"/>
</dbReference>
<sequence>MEDSELQAIRQARLRELQAGATSGSEKKSSEDEGDKKRQLEEARQTTLAQILDNEARERLARISMVKVDKARAVEDLLIRMAQTGQLRGKVSESQLIDLLEQINQQQKPETKITYSRLKTVNNINVVFVRTKRTFVLPNPRSNKILFIILKSYHNDNSC</sequence>
<dbReference type="InterPro" id="IPR002836">
    <property type="entry name" value="PDCD5-like"/>
</dbReference>
<dbReference type="STRING" id="1348612.A0A397J7D2"/>
<dbReference type="PANTHER" id="PTHR10840">
    <property type="entry name" value="PROGRAMMED CELL DEATH PROTEIN 5"/>
    <property type="match status" value="1"/>
</dbReference>
<dbReference type="InterPro" id="IPR036883">
    <property type="entry name" value="PDCD5-like_sf"/>
</dbReference>
<reference evidence="3 4" key="1">
    <citation type="submission" date="2018-08" db="EMBL/GenBank/DDBJ databases">
        <title>Genome and evolution of the arbuscular mycorrhizal fungus Diversispora epigaea (formerly Glomus versiforme) and its bacterial endosymbionts.</title>
        <authorList>
            <person name="Sun X."/>
            <person name="Fei Z."/>
            <person name="Harrison M."/>
        </authorList>
    </citation>
    <scope>NUCLEOTIDE SEQUENCE [LARGE SCALE GENOMIC DNA]</scope>
    <source>
        <strain evidence="3 4">IT104</strain>
    </source>
</reference>
<proteinExistence type="inferred from homology"/>
<protein>
    <recommendedName>
        <fullName evidence="5">Programmed cell death protein 5</fullName>
    </recommendedName>
</protein>
<feature type="compositionally biased region" description="Basic and acidic residues" evidence="2">
    <location>
        <begin position="25"/>
        <end position="41"/>
    </location>
</feature>
<dbReference type="GO" id="GO:0003677">
    <property type="term" value="F:DNA binding"/>
    <property type="evidence" value="ECO:0007669"/>
    <property type="project" value="InterPro"/>
</dbReference>
<dbReference type="SUPFAM" id="SSF46950">
    <property type="entry name" value="Double-stranded DNA-binding domain"/>
    <property type="match status" value="1"/>
</dbReference>
<dbReference type="GO" id="GO:0005634">
    <property type="term" value="C:nucleus"/>
    <property type="evidence" value="ECO:0007669"/>
    <property type="project" value="TreeGrafter"/>
</dbReference>
<comment type="similarity">
    <text evidence="1">Belongs to the PDCD5 family.</text>
</comment>
<evidence type="ECO:0000313" key="3">
    <source>
        <dbReference type="EMBL" id="RHZ84275.1"/>
    </source>
</evidence>
<name>A0A397J7D2_9GLOM</name>
<dbReference type="AlphaFoldDB" id="A0A397J7D2"/>